<reference evidence="1" key="1">
    <citation type="submission" date="2022-08" db="EMBL/GenBank/DDBJ databases">
        <title>Novel sulphate-reducing endosymbionts in the free-living metamonad Anaeramoeba.</title>
        <authorList>
            <person name="Jerlstrom-Hultqvist J."/>
            <person name="Cepicka I."/>
            <person name="Gallot-Lavallee L."/>
            <person name="Salas-Leiva D."/>
            <person name="Curtis B.A."/>
            <person name="Zahonova K."/>
            <person name="Pipaliya S."/>
            <person name="Dacks J."/>
            <person name="Roger A.J."/>
        </authorList>
    </citation>
    <scope>NUCLEOTIDE SEQUENCE</scope>
    <source>
        <strain evidence="1">Busselton2</strain>
    </source>
</reference>
<sequence length="222" mass="24901">MTSELPLLGWWKMDEGNGKIIGDSSENEIQGAITGPLNWDTGPFADSSAIKFEGQSYISFVYKHDQKSKLKPYIPTTNLSFSLWFSTNSQSGGLCVVTNGNRSGYDRHIWLRNGCLNFNCWSEVNFSGKTKVNDNSWHNVIYVINENVGLRCYVDGELYAENAKKASNFDWATTWHIGTGFKGRDSNNSCNFTGKIGNPILFNCALDENQVREIASGNIYNY</sequence>
<evidence type="ECO:0000313" key="1">
    <source>
        <dbReference type="EMBL" id="KAJ3446623.1"/>
    </source>
</evidence>
<name>A0AAV7ZYI1_9EUKA</name>
<dbReference type="AlphaFoldDB" id="A0AAV7ZYI1"/>
<gene>
    <name evidence="1" type="ORF">M0812_08435</name>
</gene>
<protein>
    <submittedName>
        <fullName evidence="1">Fat atypical cadherin</fullName>
    </submittedName>
</protein>
<dbReference type="InterPro" id="IPR013320">
    <property type="entry name" value="ConA-like_dom_sf"/>
</dbReference>
<evidence type="ECO:0000313" key="2">
    <source>
        <dbReference type="Proteomes" id="UP001146793"/>
    </source>
</evidence>
<organism evidence="1 2">
    <name type="scientific">Anaeramoeba flamelloides</name>
    <dbReference type="NCBI Taxonomy" id="1746091"/>
    <lineage>
        <taxon>Eukaryota</taxon>
        <taxon>Metamonada</taxon>
        <taxon>Anaeramoebidae</taxon>
        <taxon>Anaeramoeba</taxon>
    </lineage>
</organism>
<dbReference type="Gene3D" id="2.60.120.200">
    <property type="match status" value="1"/>
</dbReference>
<dbReference type="SUPFAM" id="SSF49899">
    <property type="entry name" value="Concanavalin A-like lectins/glucanases"/>
    <property type="match status" value="1"/>
</dbReference>
<dbReference type="Proteomes" id="UP001146793">
    <property type="component" value="Unassembled WGS sequence"/>
</dbReference>
<dbReference type="Pfam" id="PF13385">
    <property type="entry name" value="Laminin_G_3"/>
    <property type="match status" value="1"/>
</dbReference>
<dbReference type="EMBL" id="JANTQA010000020">
    <property type="protein sequence ID" value="KAJ3446623.1"/>
    <property type="molecule type" value="Genomic_DNA"/>
</dbReference>
<comment type="caution">
    <text evidence="1">The sequence shown here is derived from an EMBL/GenBank/DDBJ whole genome shotgun (WGS) entry which is preliminary data.</text>
</comment>
<accession>A0AAV7ZYI1</accession>
<proteinExistence type="predicted"/>